<dbReference type="PATRIC" id="fig|862908.3.peg.2949"/>
<gene>
    <name evidence="1" type="ordered locus">BMS_3084</name>
</gene>
<dbReference type="RefSeq" id="WP_014245613.1">
    <property type="nucleotide sequence ID" value="NC_016620.1"/>
</dbReference>
<evidence type="ECO:0000313" key="1">
    <source>
        <dbReference type="EMBL" id="CBW27842.1"/>
    </source>
</evidence>
<dbReference type="eggNOG" id="COG4446">
    <property type="taxonomic scope" value="Bacteria"/>
</dbReference>
<dbReference type="KEGG" id="bmx:BMS_3084"/>
<evidence type="ECO:0000313" key="2">
    <source>
        <dbReference type="Proteomes" id="UP000008963"/>
    </source>
</evidence>
<keyword evidence="2" id="KW-1185">Reference proteome</keyword>
<dbReference type="STRING" id="862908.BMS_3084"/>
<dbReference type="Proteomes" id="UP000008963">
    <property type="component" value="Chromosome"/>
</dbReference>
<dbReference type="InterPro" id="IPR010865">
    <property type="entry name" value="DUF1499"/>
</dbReference>
<dbReference type="PROSITE" id="PS51257">
    <property type="entry name" value="PROKAR_LIPOPROTEIN"/>
    <property type="match status" value="1"/>
</dbReference>
<proteinExistence type="predicted"/>
<dbReference type="OrthoDB" id="9932654at2"/>
<dbReference type="Pfam" id="PF07386">
    <property type="entry name" value="DUF1499"/>
    <property type="match status" value="1"/>
</dbReference>
<dbReference type="AlphaFoldDB" id="E1WZF4"/>
<protein>
    <submittedName>
        <fullName evidence="1">Exported protein</fullName>
    </submittedName>
</protein>
<name>E1WZF4_HALMS</name>
<sequence>MKKIILILITAILTASCIDNKEPEGLGISVKDFGTRSGFSLKECHKKSCVNSRKELTDEKQFIEPIKVVATKEIAYEKIMKIILKEKDLNVVNSTENYIRAKQTLYGKLITDVEFFFTNKKTIYIRAEMRGVPYDLGNSRRLLENIRFKFHQNDY</sequence>
<dbReference type="HOGENOM" id="CLU_1693054_0_0_7"/>
<dbReference type="EMBL" id="FQ312005">
    <property type="protein sequence ID" value="CBW27842.1"/>
    <property type="molecule type" value="Genomic_DNA"/>
</dbReference>
<organism evidence="1 2">
    <name type="scientific">Halobacteriovorax marinus (strain ATCC BAA-682 / DSM 15412 / SJ)</name>
    <name type="common">Bacteriovorax marinus</name>
    <dbReference type="NCBI Taxonomy" id="862908"/>
    <lineage>
        <taxon>Bacteria</taxon>
        <taxon>Pseudomonadati</taxon>
        <taxon>Bdellovibrionota</taxon>
        <taxon>Bacteriovoracia</taxon>
        <taxon>Bacteriovoracales</taxon>
        <taxon>Halobacteriovoraceae</taxon>
        <taxon>Halobacteriovorax</taxon>
    </lineage>
</organism>
<dbReference type="PANTHER" id="PTHR34801:SF6">
    <property type="entry name" value="SLL1620 PROTEIN"/>
    <property type="match status" value="1"/>
</dbReference>
<dbReference type="PANTHER" id="PTHR34801">
    <property type="entry name" value="EXPRESSED PROTEIN"/>
    <property type="match status" value="1"/>
</dbReference>
<reference evidence="2" key="1">
    <citation type="journal article" date="2013" name="ISME J.">
        <title>A small predatory core genome in the divergent marine Bacteriovorax marinus SJ and the terrestrial Bdellovibrio bacteriovorus.</title>
        <authorList>
            <person name="Crossman L.C."/>
            <person name="Chen H."/>
            <person name="Cerdeno-Tarraga A.M."/>
            <person name="Brooks K."/>
            <person name="Quail M.A."/>
            <person name="Pineiro S.A."/>
            <person name="Hobley L."/>
            <person name="Sockett R.E."/>
            <person name="Bentley S.D."/>
            <person name="Parkhill J."/>
            <person name="Williams H.N."/>
            <person name="Stine O.C."/>
        </authorList>
    </citation>
    <scope>NUCLEOTIDE SEQUENCE [LARGE SCALE GENOMIC DNA]</scope>
    <source>
        <strain evidence="2">ATCC BAA-682 / DSM 15412 / SJ</strain>
    </source>
</reference>
<accession>E1WZF4</accession>